<keyword evidence="3" id="KW-1185">Reference proteome</keyword>
<evidence type="ECO:0000313" key="2">
    <source>
        <dbReference type="EMBL" id="KAA1133429.1"/>
    </source>
</evidence>
<comment type="caution">
    <text evidence="1">The sequence shown here is derived from an EMBL/GenBank/DDBJ whole genome shotgun (WGS) entry which is preliminary data.</text>
</comment>
<reference evidence="3 4" key="1">
    <citation type="submission" date="2019-05" db="EMBL/GenBank/DDBJ databases">
        <title>Emergence of the Ug99 lineage of the wheat stem rust pathogen through somatic hybridization.</title>
        <authorList>
            <person name="Li F."/>
            <person name="Upadhyaya N.M."/>
            <person name="Sperschneider J."/>
            <person name="Matny O."/>
            <person name="Nguyen-Phuc H."/>
            <person name="Mago R."/>
            <person name="Raley C."/>
            <person name="Miller M.E."/>
            <person name="Silverstein K.A.T."/>
            <person name="Henningsen E."/>
            <person name="Hirsch C.D."/>
            <person name="Visser B."/>
            <person name="Pretorius Z.A."/>
            <person name="Steffenson B.J."/>
            <person name="Schwessinger B."/>
            <person name="Dodds P.N."/>
            <person name="Figueroa M."/>
        </authorList>
    </citation>
    <scope>NUCLEOTIDE SEQUENCE [LARGE SCALE GENOMIC DNA]</scope>
    <source>
        <strain evidence="1">21-0</strain>
        <strain evidence="2 4">Ug99</strain>
    </source>
</reference>
<dbReference type="EMBL" id="VSWC01000119">
    <property type="protein sequence ID" value="KAA1082673.1"/>
    <property type="molecule type" value="Genomic_DNA"/>
</dbReference>
<dbReference type="EMBL" id="VDEP01000071">
    <property type="protein sequence ID" value="KAA1133429.1"/>
    <property type="molecule type" value="Genomic_DNA"/>
</dbReference>
<accession>A0A5B0N268</accession>
<dbReference type="Proteomes" id="UP000324748">
    <property type="component" value="Unassembled WGS sequence"/>
</dbReference>
<dbReference type="AlphaFoldDB" id="A0A5B0N268"/>
<evidence type="ECO:0000313" key="4">
    <source>
        <dbReference type="Proteomes" id="UP000325313"/>
    </source>
</evidence>
<proteinExistence type="predicted"/>
<dbReference type="Proteomes" id="UP000325313">
    <property type="component" value="Unassembled WGS sequence"/>
</dbReference>
<name>A0A5B0N268_PUCGR</name>
<evidence type="ECO:0000313" key="1">
    <source>
        <dbReference type="EMBL" id="KAA1082673.1"/>
    </source>
</evidence>
<organism evidence="1 3">
    <name type="scientific">Puccinia graminis f. sp. tritici</name>
    <dbReference type="NCBI Taxonomy" id="56615"/>
    <lineage>
        <taxon>Eukaryota</taxon>
        <taxon>Fungi</taxon>
        <taxon>Dikarya</taxon>
        <taxon>Basidiomycota</taxon>
        <taxon>Pucciniomycotina</taxon>
        <taxon>Pucciniomycetes</taxon>
        <taxon>Pucciniales</taxon>
        <taxon>Pucciniaceae</taxon>
        <taxon>Puccinia</taxon>
    </lineage>
</organism>
<gene>
    <name evidence="1" type="ORF">PGT21_010087</name>
    <name evidence="2" type="ORF">PGTUg99_008501</name>
</gene>
<protein>
    <submittedName>
        <fullName evidence="1">Uncharacterized protein</fullName>
    </submittedName>
</protein>
<sequence length="67" mass="7950">MKIIFRNLFYTYGDEFLRTDSKEEKKNTFWLMCYGRSVDAYYTSSRASSITKARVNFEQSGSEHQDT</sequence>
<evidence type="ECO:0000313" key="3">
    <source>
        <dbReference type="Proteomes" id="UP000324748"/>
    </source>
</evidence>